<dbReference type="InterPro" id="IPR007184">
    <property type="entry name" value="Mannoside_phosphorylase"/>
</dbReference>
<organism evidence="4 5">
    <name type="scientific">Frankia alni (strain DSM 45986 / CECT 9034 / ACN14a)</name>
    <dbReference type="NCBI Taxonomy" id="326424"/>
    <lineage>
        <taxon>Bacteria</taxon>
        <taxon>Bacillati</taxon>
        <taxon>Actinomycetota</taxon>
        <taxon>Actinomycetes</taxon>
        <taxon>Frankiales</taxon>
        <taxon>Frankiaceae</taxon>
        <taxon>Frankia</taxon>
    </lineage>
</organism>
<keyword evidence="2" id="KW-0808">Transferase</keyword>
<dbReference type="AlphaFoldDB" id="Q0RQ22"/>
<dbReference type="GO" id="GO:0016757">
    <property type="term" value="F:glycosyltransferase activity"/>
    <property type="evidence" value="ECO:0007669"/>
    <property type="project" value="UniProtKB-KW"/>
</dbReference>
<comment type="similarity">
    <text evidence="3">Belongs to the glycosyl hydrolase 130 family.</text>
</comment>
<dbReference type="KEGG" id="fal:FRAAL1702"/>
<reference evidence="4 5" key="1">
    <citation type="journal article" date="2007" name="Genome Res.">
        <title>Genome characteristics of facultatively symbiotic Frankia sp. strains reflect host range and host plant biogeography.</title>
        <authorList>
            <person name="Normand P."/>
            <person name="Lapierre P."/>
            <person name="Tisa L.S."/>
            <person name="Gogarten J.P."/>
            <person name="Alloisio N."/>
            <person name="Bagnarol E."/>
            <person name="Bassi C.A."/>
            <person name="Berry A.M."/>
            <person name="Bickhart D.M."/>
            <person name="Choisne N."/>
            <person name="Couloux A."/>
            <person name="Cournoyer B."/>
            <person name="Cruveiller S."/>
            <person name="Daubin V."/>
            <person name="Demange N."/>
            <person name="Francino M.P."/>
            <person name="Goltsman E."/>
            <person name="Huang Y."/>
            <person name="Kopp O.R."/>
            <person name="Labarre L."/>
            <person name="Lapidus A."/>
            <person name="Lavire C."/>
            <person name="Marechal J."/>
            <person name="Martinez M."/>
            <person name="Mastronunzio J.E."/>
            <person name="Mullin B.C."/>
            <person name="Niemann J."/>
            <person name="Pujic P."/>
            <person name="Rawnsley T."/>
            <person name="Rouy Z."/>
            <person name="Schenowitz C."/>
            <person name="Sellstedt A."/>
            <person name="Tavares F."/>
            <person name="Tomkins J.P."/>
            <person name="Vallenet D."/>
            <person name="Valverde C."/>
            <person name="Wall L.G."/>
            <person name="Wang Y."/>
            <person name="Medigue C."/>
            <person name="Benson D.R."/>
        </authorList>
    </citation>
    <scope>NUCLEOTIDE SEQUENCE [LARGE SCALE GENOMIC DNA]</scope>
    <source>
        <strain evidence="5">DSM 45986 / CECT 9034 / ACN14a</strain>
    </source>
</reference>
<sequence length="509" mass="53598">MTVGSDAVGSDAGEADTVTFESELVTRHPLTLTADPGRVIAKLFLPGEEGSEGHSRAAGIVARVLALSDGEVAGLVAALLDRFGPRHRDYRDLLTRHAAIVAPRVRTPAELSPARTLLLGACFTAEYAVEGAAVTNPSAVRHPDQSGLPAGALRLALSLRAVGEGHLSSIGFAVAVIGPGPAMRLEPRTGPLTTGLAVPVTWEHARLRALLTDHGLDDEVTRSVLDSLDRSPADGDLEQAFAGMPADLLRRPQAAGILAGIRSVAGTLRKIEFPADSGLAERVLWPTVASESKGMEDARFVRFTAPDGTVDYRATYTAYDGTEIRPRLLTSPDLRTFTTAPLIGPAARNKGMALFPRLVGGRHLALCRSDGQTTGLTASSDGLVWEPFRQVHEPRATFELIQVGNCGSPIETAAGWLVLTHGVGPMRTYSVGAILLDLADPATVIAALPEPLLTPIATEAEGYVPNVVYSCGGLVHDGRLWLPHGIGDSRVGMASVPVDALLARMTPRT</sequence>
<dbReference type="Proteomes" id="UP000000657">
    <property type="component" value="Chromosome"/>
</dbReference>
<proteinExistence type="inferred from homology"/>
<dbReference type="PANTHER" id="PTHR34106">
    <property type="entry name" value="GLYCOSIDASE"/>
    <property type="match status" value="1"/>
</dbReference>
<dbReference type="CDD" id="cd18613">
    <property type="entry name" value="GH130"/>
    <property type="match status" value="1"/>
</dbReference>
<dbReference type="STRING" id="326424.FRAAL1702"/>
<evidence type="ECO:0000313" key="5">
    <source>
        <dbReference type="Proteomes" id="UP000000657"/>
    </source>
</evidence>
<evidence type="ECO:0000256" key="2">
    <source>
        <dbReference type="ARBA" id="ARBA00022679"/>
    </source>
</evidence>
<dbReference type="Pfam" id="PF04041">
    <property type="entry name" value="Glyco_hydro_130"/>
    <property type="match status" value="1"/>
</dbReference>
<dbReference type="Gene3D" id="2.115.10.20">
    <property type="entry name" value="Glycosyl hydrolase domain, family 43"/>
    <property type="match status" value="1"/>
</dbReference>
<evidence type="ECO:0000256" key="1">
    <source>
        <dbReference type="ARBA" id="ARBA00022676"/>
    </source>
</evidence>
<dbReference type="InterPro" id="IPR023296">
    <property type="entry name" value="Glyco_hydro_beta-prop_sf"/>
</dbReference>
<gene>
    <name evidence="4" type="ordered locus">FRAAL1702</name>
</gene>
<dbReference type="EMBL" id="CT573213">
    <property type="protein sequence ID" value="CAJ60355.1"/>
    <property type="molecule type" value="Genomic_DNA"/>
</dbReference>
<dbReference type="eggNOG" id="COG2152">
    <property type="taxonomic scope" value="Bacteria"/>
</dbReference>
<keyword evidence="5" id="KW-1185">Reference proteome</keyword>
<name>Q0RQ22_FRAAA</name>
<dbReference type="HOGENOM" id="CLU_640768_0_0_11"/>
<dbReference type="SUPFAM" id="SSF75005">
    <property type="entry name" value="Arabinanase/levansucrase/invertase"/>
    <property type="match status" value="1"/>
</dbReference>
<dbReference type="PANTHER" id="PTHR34106:SF4">
    <property type="entry name" value="BLL5143 PROTEIN"/>
    <property type="match status" value="1"/>
</dbReference>
<evidence type="ECO:0008006" key="6">
    <source>
        <dbReference type="Google" id="ProtNLM"/>
    </source>
</evidence>
<dbReference type="RefSeq" id="WP_011602888.1">
    <property type="nucleotide sequence ID" value="NC_008278.1"/>
</dbReference>
<evidence type="ECO:0000256" key="3">
    <source>
        <dbReference type="ARBA" id="ARBA00024356"/>
    </source>
</evidence>
<evidence type="ECO:0000313" key="4">
    <source>
        <dbReference type="EMBL" id="CAJ60355.1"/>
    </source>
</evidence>
<keyword evidence="1" id="KW-0328">Glycosyltransferase</keyword>
<accession>Q0RQ22</accession>
<protein>
    <recommendedName>
        <fullName evidence="6">Glycosylase</fullName>
    </recommendedName>
</protein>